<evidence type="ECO:0000256" key="2">
    <source>
        <dbReference type="ARBA" id="ARBA00022527"/>
    </source>
</evidence>
<organism evidence="10 11">
    <name type="scientific">Panicum virgatum</name>
    <name type="common">Blackwell switchgrass</name>
    <dbReference type="NCBI Taxonomy" id="38727"/>
    <lineage>
        <taxon>Eukaryota</taxon>
        <taxon>Viridiplantae</taxon>
        <taxon>Streptophyta</taxon>
        <taxon>Embryophyta</taxon>
        <taxon>Tracheophyta</taxon>
        <taxon>Spermatophyta</taxon>
        <taxon>Magnoliopsida</taxon>
        <taxon>Liliopsida</taxon>
        <taxon>Poales</taxon>
        <taxon>Poaceae</taxon>
        <taxon>PACMAD clade</taxon>
        <taxon>Panicoideae</taxon>
        <taxon>Panicodae</taxon>
        <taxon>Paniceae</taxon>
        <taxon>Panicinae</taxon>
        <taxon>Panicum</taxon>
        <taxon>Panicum sect. Hiantes</taxon>
    </lineage>
</organism>
<dbReference type="InterPro" id="IPR036537">
    <property type="entry name" value="Adaptor_Cbl_N_dom_sf"/>
</dbReference>
<dbReference type="Gene3D" id="3.30.200.20">
    <property type="entry name" value="Phosphorylase Kinase, domain 1"/>
    <property type="match status" value="1"/>
</dbReference>
<feature type="domain" description="Protein kinase" evidence="9">
    <location>
        <begin position="253"/>
        <end position="540"/>
    </location>
</feature>
<dbReference type="InterPro" id="IPR059179">
    <property type="entry name" value="MLKL-like_MCAfunc"/>
</dbReference>
<dbReference type="PANTHER" id="PTHR27006">
    <property type="entry name" value="PROMASTIGOTE SURFACE ANTIGEN PROTEIN PSA"/>
    <property type="match status" value="1"/>
</dbReference>
<keyword evidence="5" id="KW-0418">Kinase</keyword>
<evidence type="ECO:0000313" key="11">
    <source>
        <dbReference type="Proteomes" id="UP000823388"/>
    </source>
</evidence>
<sequence>MDELTLSSSEKTFLNPKRFDSLPDLLDLVCSHFFFFCSRSRACSVLCAASCVRQEGSMADPVATVERIVKIGLKIKEAVDKARHNEEDCREITRQVLMFSAILSQLQQTGTVADSPAMAALEALEETLQRALELVTACQERTTIRRLVAAGDLSKQLRRVRDDISNNVMLASFAINVHTNILVLTIQAGVRPLPLQQQADAGLMDISNNIHSTEDARSDLNGEENIVLTGNDAPLAPLVGLKNFSLSALKDAINGGIIIGKGGSCKVYKGVMDGTVVAIKAFRGFRGPHYLGWEHTYDQLLLASKLKHRNIVKVLGYSHEVGSSSVIMQLLEHKNRPAKEIDYFWVEEYMPKGTLSTKSHESLLDWPSVSRILEQVAQGIHYLHEQRIVHRNLKPSNILLDSDMNPKIIDFEFSMVLNDEITEDCVKGTLGYIPPEYTMRGTVSMKNDIFAFGVILLETVSCSMCRSKPPEHHHPTYEWAWKAWEAGLTELLFDPSLFDGSQGMEIIRWMQVGLLCVQYNMKDRPTIADVLEMLNGKEELPTPKKSAYVDEVGSTWSDWSLSPMSAR</sequence>
<keyword evidence="6" id="KW-0067">ATP-binding</keyword>
<evidence type="ECO:0000256" key="6">
    <source>
        <dbReference type="ARBA" id="ARBA00022840"/>
    </source>
</evidence>
<keyword evidence="3" id="KW-0808">Transferase</keyword>
<proteinExistence type="predicted"/>
<dbReference type="PANTHER" id="PTHR27006:SF601">
    <property type="entry name" value="PROTEIN KINASE DOMAIN-CONTAINING PROTEIN"/>
    <property type="match status" value="1"/>
</dbReference>
<evidence type="ECO:0000256" key="5">
    <source>
        <dbReference type="ARBA" id="ARBA00022777"/>
    </source>
</evidence>
<dbReference type="Pfam" id="PF19584">
    <property type="entry name" value="MCAfunc"/>
    <property type="match status" value="1"/>
</dbReference>
<accession>A0A8T0PAF8</accession>
<comment type="caution">
    <text evidence="10">The sequence shown here is derived from an EMBL/GenBank/DDBJ whole genome shotgun (WGS) entry which is preliminary data.</text>
</comment>
<comment type="catalytic activity">
    <reaction evidence="8">
        <text>L-seryl-[protein] + ATP = O-phospho-L-seryl-[protein] + ADP + H(+)</text>
        <dbReference type="Rhea" id="RHEA:17989"/>
        <dbReference type="Rhea" id="RHEA-COMP:9863"/>
        <dbReference type="Rhea" id="RHEA-COMP:11604"/>
        <dbReference type="ChEBI" id="CHEBI:15378"/>
        <dbReference type="ChEBI" id="CHEBI:29999"/>
        <dbReference type="ChEBI" id="CHEBI:30616"/>
        <dbReference type="ChEBI" id="CHEBI:83421"/>
        <dbReference type="ChEBI" id="CHEBI:456216"/>
        <dbReference type="EC" id="2.7.11.1"/>
    </reaction>
</comment>
<dbReference type="OrthoDB" id="1938319at2759"/>
<dbReference type="EC" id="2.7.11.1" evidence="1"/>
<evidence type="ECO:0000259" key="9">
    <source>
        <dbReference type="PROSITE" id="PS50011"/>
    </source>
</evidence>
<dbReference type="Proteomes" id="UP000823388">
    <property type="component" value="Chromosome 8N"/>
</dbReference>
<dbReference type="GO" id="GO:0004674">
    <property type="term" value="F:protein serine/threonine kinase activity"/>
    <property type="evidence" value="ECO:0007669"/>
    <property type="project" value="UniProtKB-KW"/>
</dbReference>
<evidence type="ECO:0000313" key="10">
    <source>
        <dbReference type="EMBL" id="KAG2559217.1"/>
    </source>
</evidence>
<protein>
    <recommendedName>
        <fullName evidence="1">non-specific serine/threonine protein kinase</fullName>
        <ecNumber evidence="1">2.7.11.1</ecNumber>
    </recommendedName>
</protein>
<dbReference type="Gene3D" id="1.10.510.10">
    <property type="entry name" value="Transferase(Phosphotransferase) domain 1"/>
    <property type="match status" value="1"/>
</dbReference>
<dbReference type="InterPro" id="IPR011009">
    <property type="entry name" value="Kinase-like_dom_sf"/>
</dbReference>
<dbReference type="Gene3D" id="1.20.930.20">
    <property type="entry name" value="Adaptor protein Cbl, N-terminal domain"/>
    <property type="match status" value="1"/>
</dbReference>
<keyword evidence="2" id="KW-0723">Serine/threonine-protein kinase</keyword>
<evidence type="ECO:0000256" key="4">
    <source>
        <dbReference type="ARBA" id="ARBA00022741"/>
    </source>
</evidence>
<evidence type="ECO:0000256" key="3">
    <source>
        <dbReference type="ARBA" id="ARBA00022679"/>
    </source>
</evidence>
<dbReference type="GO" id="GO:0005524">
    <property type="term" value="F:ATP binding"/>
    <property type="evidence" value="ECO:0007669"/>
    <property type="project" value="UniProtKB-KW"/>
</dbReference>
<name>A0A8T0PAF8_PANVG</name>
<dbReference type="GO" id="GO:0007166">
    <property type="term" value="P:cell surface receptor signaling pathway"/>
    <property type="evidence" value="ECO:0007669"/>
    <property type="project" value="InterPro"/>
</dbReference>
<dbReference type="AlphaFoldDB" id="A0A8T0PAF8"/>
<evidence type="ECO:0000256" key="7">
    <source>
        <dbReference type="ARBA" id="ARBA00047899"/>
    </source>
</evidence>
<dbReference type="EMBL" id="CM029052">
    <property type="protein sequence ID" value="KAG2559217.1"/>
    <property type="molecule type" value="Genomic_DNA"/>
</dbReference>
<dbReference type="InterPro" id="IPR000719">
    <property type="entry name" value="Prot_kinase_dom"/>
</dbReference>
<dbReference type="PROSITE" id="PS50011">
    <property type="entry name" value="PROTEIN_KINASE_DOM"/>
    <property type="match status" value="1"/>
</dbReference>
<evidence type="ECO:0000256" key="8">
    <source>
        <dbReference type="ARBA" id="ARBA00048679"/>
    </source>
</evidence>
<dbReference type="Pfam" id="PF00069">
    <property type="entry name" value="Pkinase"/>
    <property type="match status" value="1"/>
</dbReference>
<keyword evidence="11" id="KW-1185">Reference proteome</keyword>
<dbReference type="SUPFAM" id="SSF56112">
    <property type="entry name" value="Protein kinase-like (PK-like)"/>
    <property type="match status" value="1"/>
</dbReference>
<comment type="catalytic activity">
    <reaction evidence="7">
        <text>L-threonyl-[protein] + ATP = O-phospho-L-threonyl-[protein] + ADP + H(+)</text>
        <dbReference type="Rhea" id="RHEA:46608"/>
        <dbReference type="Rhea" id="RHEA-COMP:11060"/>
        <dbReference type="Rhea" id="RHEA-COMP:11605"/>
        <dbReference type="ChEBI" id="CHEBI:15378"/>
        <dbReference type="ChEBI" id="CHEBI:30013"/>
        <dbReference type="ChEBI" id="CHEBI:30616"/>
        <dbReference type="ChEBI" id="CHEBI:61977"/>
        <dbReference type="ChEBI" id="CHEBI:456216"/>
        <dbReference type="EC" id="2.7.11.1"/>
    </reaction>
</comment>
<dbReference type="FunFam" id="1.10.510.10:FF:001023">
    <property type="entry name" value="Os07g0541700 protein"/>
    <property type="match status" value="1"/>
</dbReference>
<keyword evidence="4" id="KW-0547">Nucleotide-binding</keyword>
<dbReference type="InterPro" id="IPR045766">
    <property type="entry name" value="MCAfunc"/>
</dbReference>
<dbReference type="CDD" id="cd21037">
    <property type="entry name" value="MLKL_NTD"/>
    <property type="match status" value="1"/>
</dbReference>
<evidence type="ECO:0000256" key="1">
    <source>
        <dbReference type="ARBA" id="ARBA00012513"/>
    </source>
</evidence>
<reference evidence="10" key="1">
    <citation type="submission" date="2020-05" db="EMBL/GenBank/DDBJ databases">
        <title>WGS assembly of Panicum virgatum.</title>
        <authorList>
            <person name="Lovell J.T."/>
            <person name="Jenkins J."/>
            <person name="Shu S."/>
            <person name="Juenger T.E."/>
            <person name="Schmutz J."/>
        </authorList>
    </citation>
    <scope>NUCLEOTIDE SEQUENCE</scope>
    <source>
        <strain evidence="10">AP13</strain>
    </source>
</reference>
<gene>
    <name evidence="10" type="ORF">PVAP13_8NG304020</name>
</gene>